<dbReference type="InterPro" id="IPR002508">
    <property type="entry name" value="MurNAc-LAA_cat"/>
</dbReference>
<dbReference type="GO" id="GO:0030288">
    <property type="term" value="C:outer membrane-bounded periplasmic space"/>
    <property type="evidence" value="ECO:0007669"/>
    <property type="project" value="TreeGrafter"/>
</dbReference>
<evidence type="ECO:0000313" key="5">
    <source>
        <dbReference type="EMBL" id="EGJ32770.1"/>
    </source>
</evidence>
<dbReference type="GO" id="GO:0071555">
    <property type="term" value="P:cell wall organization"/>
    <property type="evidence" value="ECO:0007669"/>
    <property type="project" value="UniProtKB-KW"/>
</dbReference>
<dbReference type="EMBL" id="GL890903">
    <property type="protein sequence ID" value="EGJ32770.1"/>
    <property type="molecule type" value="Genomic_DNA"/>
</dbReference>
<keyword evidence="1" id="KW-0378">Hydrolase</keyword>
<dbReference type="SMART" id="SM00287">
    <property type="entry name" value="SH3b"/>
    <property type="match status" value="1"/>
</dbReference>
<name>F4XRL5_9CYAN</name>
<keyword evidence="2" id="KW-0961">Cell wall biogenesis/degradation</keyword>
<accession>F4XRL5</accession>
<dbReference type="Gene3D" id="3.40.630.40">
    <property type="entry name" value="Zn-dependent exopeptidases"/>
    <property type="match status" value="1"/>
</dbReference>
<evidence type="ECO:0000259" key="4">
    <source>
        <dbReference type="SMART" id="SM00646"/>
    </source>
</evidence>
<keyword evidence="6" id="KW-1185">Reference proteome</keyword>
<dbReference type="OrthoDB" id="9772024at2"/>
<evidence type="ECO:0000256" key="2">
    <source>
        <dbReference type="ARBA" id="ARBA00023316"/>
    </source>
</evidence>
<sequence length="591" mass="65294">MQKILSWAILASVITLLVLPVSAEQPLFLAYPPREHKTTAEQIFLIGTAAPTSQVLVNGKPIPRSQSGNFAPSFPLQLGENRFTLRYLNQEIQVTVTRLSTEPELPAGLGFAKDSLTPAADIARLPGEQICFGAIASPRARVSVTLGNQQISLLPQSQDAQLPSNFAVLTGQNQPTPRAVINNYEGCALVSQVGNFGNPVFQLNFNGERVSQRGTGTVEILSPNRLEVIEVIEEAGVARTGPSTSYSRLTPLPKGTRAAVTGKQGDWLRLDYGAWIRQKETKVIAGATPPKSIIRSITSRQVPGATEILFPLEIPVPVSVQQSDKTFTLTLHNLTAQTDTIFLNDDPVIKRLDWYQVTPDRVQYNFRLKSEQQWGYDLRYEGTTLILSLRHPPNLSSRGILGLSTQRLAGIKILLDPGHGGAEKGARGPNGYPEKDVNLVVSKLLQKELVQRGATVYMTRETDKDVSLRDRMDMIHELEPTIALSIHYNALPDDGDAINTAGIGMFWYHAQAHDLSVFLHNYLVQKLRRPSYGVFWNNLALTRPHKAPSVLLELGFMIHPVEFEWISNSQEQRQLANAIADGITEWLATVE</sequence>
<evidence type="ECO:0000256" key="1">
    <source>
        <dbReference type="ARBA" id="ARBA00022801"/>
    </source>
</evidence>
<dbReference type="CDD" id="cd02696">
    <property type="entry name" value="MurNAc-LAA"/>
    <property type="match status" value="1"/>
</dbReference>
<evidence type="ECO:0000313" key="6">
    <source>
        <dbReference type="Proteomes" id="UP000003959"/>
    </source>
</evidence>
<dbReference type="PANTHER" id="PTHR30404">
    <property type="entry name" value="N-ACETYLMURAMOYL-L-ALANINE AMIDASE"/>
    <property type="match status" value="1"/>
</dbReference>
<dbReference type="InterPro" id="IPR050695">
    <property type="entry name" value="N-acetylmuramoyl_amidase_3"/>
</dbReference>
<dbReference type="InterPro" id="IPR013783">
    <property type="entry name" value="Ig-like_fold"/>
</dbReference>
<dbReference type="Pfam" id="PF01520">
    <property type="entry name" value="Amidase_3"/>
    <property type="match status" value="1"/>
</dbReference>
<dbReference type="GO" id="GO:0008745">
    <property type="term" value="F:N-acetylmuramoyl-L-alanine amidase activity"/>
    <property type="evidence" value="ECO:0007669"/>
    <property type="project" value="InterPro"/>
</dbReference>
<dbReference type="PANTHER" id="PTHR30404:SF0">
    <property type="entry name" value="N-ACETYLMURAMOYL-L-ALANINE AMIDASE AMIC"/>
    <property type="match status" value="1"/>
</dbReference>
<dbReference type="eggNOG" id="COG0860">
    <property type="taxonomic scope" value="Bacteria"/>
</dbReference>
<dbReference type="Gene3D" id="2.60.40.10">
    <property type="entry name" value="Immunoglobulins"/>
    <property type="match status" value="1"/>
</dbReference>
<evidence type="ECO:0000259" key="3">
    <source>
        <dbReference type="SMART" id="SM00287"/>
    </source>
</evidence>
<organism evidence="5 6">
    <name type="scientific">Moorena producens 3L</name>
    <dbReference type="NCBI Taxonomy" id="489825"/>
    <lineage>
        <taxon>Bacteria</taxon>
        <taxon>Bacillati</taxon>
        <taxon>Cyanobacteriota</taxon>
        <taxon>Cyanophyceae</taxon>
        <taxon>Coleofasciculales</taxon>
        <taxon>Coleofasciculaceae</taxon>
        <taxon>Moorena</taxon>
    </lineage>
</organism>
<dbReference type="Gene3D" id="2.30.30.40">
    <property type="entry name" value="SH3 Domains"/>
    <property type="match status" value="1"/>
</dbReference>
<dbReference type="HOGENOM" id="CLU_031959_0_0_3"/>
<dbReference type="SUPFAM" id="SSF53187">
    <property type="entry name" value="Zn-dependent exopeptidases"/>
    <property type="match status" value="1"/>
</dbReference>
<dbReference type="AlphaFoldDB" id="F4XRL5"/>
<proteinExistence type="predicted"/>
<dbReference type="InterPro" id="IPR003646">
    <property type="entry name" value="SH3-like_bac-type"/>
</dbReference>
<dbReference type="GO" id="GO:0009253">
    <property type="term" value="P:peptidoglycan catabolic process"/>
    <property type="evidence" value="ECO:0007669"/>
    <property type="project" value="InterPro"/>
</dbReference>
<dbReference type="Proteomes" id="UP000003959">
    <property type="component" value="Unassembled WGS sequence"/>
</dbReference>
<reference evidence="5 6" key="1">
    <citation type="journal article" date="2011" name="Proc. Natl. Acad. Sci. U.S.A.">
        <title>Genomic insights into the physiology and ecology of the marine filamentous cyanobacterium Lyngbya majuscula.</title>
        <authorList>
            <person name="Jones A.C."/>
            <person name="Monroe E.A."/>
            <person name="Podell S."/>
            <person name="Hess W.R."/>
            <person name="Klages S."/>
            <person name="Esquenazi E."/>
            <person name="Niessen S."/>
            <person name="Hoover H."/>
            <person name="Rothmann M."/>
            <person name="Lasken R.S."/>
            <person name="Yates J.R.III."/>
            <person name="Reinhardt R."/>
            <person name="Kube M."/>
            <person name="Burkart M.D."/>
            <person name="Allen E.E."/>
            <person name="Dorrestein P.C."/>
            <person name="Gerwick W.H."/>
            <person name="Gerwick L."/>
        </authorList>
    </citation>
    <scope>NUCLEOTIDE SEQUENCE [LARGE SCALE GENOMIC DNA]</scope>
    <source>
        <strain evidence="5 6">3L</strain>
    </source>
</reference>
<protein>
    <submittedName>
        <fullName evidence="5">N-acetylmuramoyl-L-alanine amidase</fullName>
    </submittedName>
</protein>
<dbReference type="SMART" id="SM00646">
    <property type="entry name" value="Ami_3"/>
    <property type="match status" value="1"/>
</dbReference>
<feature type="domain" description="SH3b" evidence="3">
    <location>
        <begin position="226"/>
        <end position="284"/>
    </location>
</feature>
<dbReference type="RefSeq" id="WP_008183948.1">
    <property type="nucleotide sequence ID" value="NZ_GL890903.1"/>
</dbReference>
<gene>
    <name evidence="5" type="ORF">LYNGBM3L_02070</name>
</gene>
<feature type="domain" description="MurNAc-LAA" evidence="4">
    <location>
        <begin position="472"/>
        <end position="584"/>
    </location>
</feature>